<feature type="binding site" evidence="10">
    <location>
        <begin position="44"/>
        <end position="45"/>
    </location>
    <ligand>
        <name>substrate</name>
    </ligand>
</feature>
<evidence type="ECO:0000256" key="6">
    <source>
        <dbReference type="ARBA" id="ARBA00022840"/>
    </source>
</evidence>
<dbReference type="FunFam" id="3.40.1190.20:FF:000008">
    <property type="entry name" value="Pyridoxal kinase PdxY"/>
    <property type="match status" value="1"/>
</dbReference>
<keyword evidence="6 10" id="KW-0067">ATP-binding</keyword>
<dbReference type="SUPFAM" id="SSF53613">
    <property type="entry name" value="Ribokinase-like"/>
    <property type="match status" value="1"/>
</dbReference>
<evidence type="ECO:0000313" key="13">
    <source>
        <dbReference type="Proteomes" id="UP000501427"/>
    </source>
</evidence>
<dbReference type="PANTHER" id="PTHR10534">
    <property type="entry name" value="PYRIDOXAL KINASE"/>
    <property type="match status" value="1"/>
</dbReference>
<feature type="binding site" evidence="10">
    <location>
        <position position="112"/>
    </location>
    <ligand>
        <name>ATP</name>
        <dbReference type="ChEBI" id="CHEBI:30616"/>
    </ligand>
</feature>
<evidence type="ECO:0000259" key="11">
    <source>
        <dbReference type="Pfam" id="PF08543"/>
    </source>
</evidence>
<dbReference type="Gene3D" id="3.40.1190.20">
    <property type="match status" value="1"/>
</dbReference>
<feature type="binding site" evidence="10">
    <location>
        <position position="149"/>
    </location>
    <ligand>
        <name>ATP</name>
        <dbReference type="ChEBI" id="CHEBI:30616"/>
    </ligand>
</feature>
<evidence type="ECO:0000256" key="8">
    <source>
        <dbReference type="ARBA" id="ARBA00049293"/>
    </source>
</evidence>
<keyword evidence="7 10" id="KW-0460">Magnesium</keyword>
<dbReference type="UniPathway" id="UPA01068">
    <property type="reaction ID" value="UER00298"/>
</dbReference>
<organism evidence="12 13">
    <name type="scientific">Aeromonas media</name>
    <dbReference type="NCBI Taxonomy" id="651"/>
    <lineage>
        <taxon>Bacteria</taxon>
        <taxon>Pseudomonadati</taxon>
        <taxon>Pseudomonadota</taxon>
        <taxon>Gammaproteobacteria</taxon>
        <taxon>Aeromonadales</taxon>
        <taxon>Aeromonadaceae</taxon>
        <taxon>Aeromonas</taxon>
    </lineage>
</organism>
<dbReference type="RefSeq" id="WP_171276232.1">
    <property type="nucleotide sequence ID" value="NZ_CAWPJG010000001.1"/>
</dbReference>
<sequence>MKRILSIQSHVVFGCAGNSAAVFPMRRLGMEVWPVNTVQFSNHTQYAAGWQGMAMPAGHISALCQGLMDIEVLGRCDAVLSGYLGSAEQGNEILAVVAAVKAANPAAIYFCDPVMGHPEKGCIVAPGVTRFLTEQALPVADIMAPNLLELETLCGVHLTTLAQTRSAAHQLLESGVKMVLVKHLGRAASDPGRFEMLLATPQGDYLIARPLYQFARQPVGVGDLISALMLANLQAGFDAVAAFERTNAAVDEVLRQTWQSDAYELQLIAAQADFAEPRIAHRAERLAGEVA</sequence>
<evidence type="ECO:0000256" key="7">
    <source>
        <dbReference type="ARBA" id="ARBA00022842"/>
    </source>
</evidence>
<dbReference type="HAMAP" id="MF_01639">
    <property type="entry name" value="PdxY"/>
    <property type="match status" value="1"/>
</dbReference>
<feature type="binding site" evidence="10">
    <location>
        <position position="9"/>
    </location>
    <ligand>
        <name>substrate</name>
    </ligand>
</feature>
<dbReference type="PROSITE" id="PS51257">
    <property type="entry name" value="PROKAR_LIPOPROTEIN"/>
    <property type="match status" value="1"/>
</dbReference>
<keyword evidence="3 10" id="KW-0808">Transferase</keyword>
<dbReference type="EC" id="2.7.1.35" evidence="10"/>
<dbReference type="AlphaFoldDB" id="A0A6M4YDR5"/>
<comment type="cofactor">
    <cofactor evidence="10">
        <name>Mg(2+)</name>
        <dbReference type="ChEBI" id="CHEBI:18420"/>
    </cofactor>
</comment>
<evidence type="ECO:0000256" key="4">
    <source>
        <dbReference type="ARBA" id="ARBA00022741"/>
    </source>
</evidence>
<keyword evidence="5 10" id="KW-0418">Kinase</keyword>
<dbReference type="GO" id="GO:0008478">
    <property type="term" value="F:pyridoxal kinase activity"/>
    <property type="evidence" value="ECO:0007669"/>
    <property type="project" value="UniProtKB-UniRule"/>
</dbReference>
<keyword evidence="4 10" id="KW-0547">Nucleotide-binding</keyword>
<dbReference type="Pfam" id="PF08543">
    <property type="entry name" value="Phos_pyr_kin"/>
    <property type="match status" value="1"/>
</dbReference>
<evidence type="ECO:0000256" key="9">
    <source>
        <dbReference type="ARBA" id="ARBA00061702"/>
    </source>
</evidence>
<proteinExistence type="inferred from homology"/>
<comment type="similarity">
    <text evidence="9 10">Belongs to the pyridoxine kinase family. PdxY subfamily.</text>
</comment>
<dbReference type="GO" id="GO:0009443">
    <property type="term" value="P:pyridoxal 5'-phosphate salvage"/>
    <property type="evidence" value="ECO:0007669"/>
    <property type="project" value="UniProtKB-UniRule"/>
</dbReference>
<dbReference type="InterPro" id="IPR029056">
    <property type="entry name" value="Ribokinase-like"/>
</dbReference>
<evidence type="ECO:0000256" key="10">
    <source>
        <dbReference type="HAMAP-Rule" id="MF_01639"/>
    </source>
</evidence>
<comment type="catalytic activity">
    <reaction evidence="8 10">
        <text>pyridoxal + ATP = pyridoxal 5'-phosphate + ADP + H(+)</text>
        <dbReference type="Rhea" id="RHEA:10224"/>
        <dbReference type="ChEBI" id="CHEBI:15378"/>
        <dbReference type="ChEBI" id="CHEBI:17310"/>
        <dbReference type="ChEBI" id="CHEBI:30616"/>
        <dbReference type="ChEBI" id="CHEBI:456216"/>
        <dbReference type="ChEBI" id="CHEBI:597326"/>
        <dbReference type="EC" id="2.7.1.35"/>
    </reaction>
</comment>
<feature type="binding site" evidence="10">
    <location>
        <position position="144"/>
    </location>
    <ligand>
        <name>ATP</name>
        <dbReference type="ChEBI" id="CHEBI:30616"/>
    </ligand>
</feature>
<evidence type="ECO:0000256" key="5">
    <source>
        <dbReference type="ARBA" id="ARBA00022777"/>
    </source>
</evidence>
<comment type="subunit">
    <text evidence="2 10">Homodimer.</text>
</comment>
<feature type="domain" description="Pyridoxamine kinase/Phosphomethylpyrimidine kinase" evidence="11">
    <location>
        <begin position="76"/>
        <end position="260"/>
    </location>
</feature>
<feature type="binding site" evidence="10">
    <location>
        <position position="182"/>
    </location>
    <ligand>
        <name>ATP</name>
        <dbReference type="ChEBI" id="CHEBI:30616"/>
    </ligand>
</feature>
<dbReference type="InterPro" id="IPR004625">
    <property type="entry name" value="PyrdxlKinase"/>
</dbReference>
<dbReference type="EMBL" id="CP038441">
    <property type="protein sequence ID" value="QJT22101.1"/>
    <property type="molecule type" value="Genomic_DNA"/>
</dbReference>
<dbReference type="CDD" id="cd01173">
    <property type="entry name" value="pyridoxal_pyridoxamine_kinase"/>
    <property type="match status" value="1"/>
</dbReference>
<comment type="function">
    <text evidence="10">Pyridoxal kinase involved in the salvage pathway of pyridoxal 5'-phosphate (PLP). Catalyzes the phosphorylation of pyridoxal to PLP.</text>
</comment>
<dbReference type="NCBIfam" id="NF004398">
    <property type="entry name" value="PRK05756.1"/>
    <property type="match status" value="1"/>
</dbReference>
<dbReference type="Proteomes" id="UP000501427">
    <property type="component" value="Chromosome"/>
</dbReference>
<dbReference type="InterPro" id="IPR013749">
    <property type="entry name" value="PM/HMP-P_kinase-1"/>
</dbReference>
<dbReference type="GO" id="GO:0005829">
    <property type="term" value="C:cytosol"/>
    <property type="evidence" value="ECO:0007669"/>
    <property type="project" value="TreeGrafter"/>
</dbReference>
<evidence type="ECO:0000256" key="1">
    <source>
        <dbReference type="ARBA" id="ARBA00005210"/>
    </source>
</evidence>
<comment type="pathway">
    <text evidence="1 10">Cofactor metabolism; pyridoxal 5'-phosphate salvage; pyridoxal 5'-phosphate from pyridoxal: step 1/1.</text>
</comment>
<protein>
    <recommendedName>
        <fullName evidence="10">Pyridoxal kinase PdxY</fullName>
        <shortName evidence="10">PL kinase</shortName>
        <ecNumber evidence="10">2.7.1.35</ecNumber>
    </recommendedName>
</protein>
<gene>
    <name evidence="10 12" type="primary">pdxY</name>
    <name evidence="12" type="ORF">E4184_12165</name>
</gene>
<reference evidence="12 13" key="1">
    <citation type="submission" date="2019-03" db="EMBL/GenBank/DDBJ databases">
        <title>Novel transposon Tn6433 accelerates the dissemination of tet(E) in Aeromonas from aerobic biofilm under oxytetracycline stress.</title>
        <authorList>
            <person name="Shi Y."/>
            <person name="Tian Z."/>
            <person name="Zhang Y."/>
            <person name="Zhang H."/>
            <person name="Yang M."/>
        </authorList>
    </citation>
    <scope>NUCLEOTIDE SEQUENCE [LARGE SCALE GENOMIC DNA]</scope>
    <source>
        <strain evidence="12 13">T0.1-19</strain>
    </source>
</reference>
<dbReference type="InterPro" id="IPR023685">
    <property type="entry name" value="Pyridoxal_kinase_PdxY"/>
</dbReference>
<evidence type="ECO:0000256" key="3">
    <source>
        <dbReference type="ARBA" id="ARBA00022679"/>
    </source>
</evidence>
<feature type="binding site" evidence="10">
    <location>
        <position position="223"/>
    </location>
    <ligand>
        <name>substrate</name>
    </ligand>
</feature>
<dbReference type="NCBIfam" id="TIGR00687">
    <property type="entry name" value="pyridox_kin"/>
    <property type="match status" value="1"/>
</dbReference>
<comment type="caution">
    <text evidence="10">Lacks conserved residue(s) required for the propagation of feature annotation.</text>
</comment>
<dbReference type="GO" id="GO:0000287">
    <property type="term" value="F:magnesium ion binding"/>
    <property type="evidence" value="ECO:0007669"/>
    <property type="project" value="UniProtKB-UniRule"/>
</dbReference>
<name>A0A6M4YDR5_AERME</name>
<evidence type="ECO:0000256" key="2">
    <source>
        <dbReference type="ARBA" id="ARBA00011738"/>
    </source>
</evidence>
<evidence type="ECO:0000313" key="12">
    <source>
        <dbReference type="EMBL" id="QJT22101.1"/>
    </source>
</evidence>
<accession>A0A6M4YDR5</accession>
<dbReference type="PANTHER" id="PTHR10534:SF2">
    <property type="entry name" value="PYRIDOXAL KINASE"/>
    <property type="match status" value="1"/>
</dbReference>
<dbReference type="GO" id="GO:0005524">
    <property type="term" value="F:ATP binding"/>
    <property type="evidence" value="ECO:0007669"/>
    <property type="project" value="UniProtKB-UniRule"/>
</dbReference>